<sequence length="165" mass="19072">MNTKLVYRSGVLTKKSIQHVRVRSRVTFKNNGYTLVESMIALGVLIVTSFVITLLFTHLQKQPQSVQSEETALFFSMIGKEIREAATVEVRNNALFITLSTGELVSFTRYHSLIRKQVNGLGHEVWVQNIQDMKIEEIENNYVYVTLTDQDGKKARRSYRRIHHE</sequence>
<keyword evidence="1" id="KW-0472">Membrane</keyword>
<name>A0ABS2ZVP4_9BACL</name>
<keyword evidence="3" id="KW-1185">Reference proteome</keyword>
<keyword evidence="1" id="KW-1133">Transmembrane helix</keyword>
<comment type="caution">
    <text evidence="2">The sequence shown here is derived from an EMBL/GenBank/DDBJ whole genome shotgun (WGS) entry which is preliminary data.</text>
</comment>
<organism evidence="2 3">
    <name type="scientific">Fictibacillus nanhaiensis</name>
    <dbReference type="NCBI Taxonomy" id="742169"/>
    <lineage>
        <taxon>Bacteria</taxon>
        <taxon>Bacillati</taxon>
        <taxon>Bacillota</taxon>
        <taxon>Bacilli</taxon>
        <taxon>Bacillales</taxon>
        <taxon>Fictibacillaceae</taxon>
        <taxon>Fictibacillus</taxon>
    </lineage>
</organism>
<dbReference type="Pfam" id="PF15980">
    <property type="entry name" value="ComGF"/>
    <property type="match status" value="1"/>
</dbReference>
<dbReference type="Proteomes" id="UP001296923">
    <property type="component" value="Unassembled WGS sequence"/>
</dbReference>
<dbReference type="NCBIfam" id="NF041002">
    <property type="entry name" value="pilin_ComGF"/>
    <property type="match status" value="1"/>
</dbReference>
<gene>
    <name evidence="2" type="ORF">JYA63_17630</name>
</gene>
<evidence type="ECO:0000313" key="2">
    <source>
        <dbReference type="EMBL" id="MBN3556105.1"/>
    </source>
</evidence>
<proteinExistence type="predicted"/>
<reference evidence="2 3" key="1">
    <citation type="submission" date="2021-01" db="EMBL/GenBank/DDBJ databases">
        <title>Genome Sequencing of Type Strains.</title>
        <authorList>
            <person name="Lemaire J.F."/>
            <person name="Inderbitzin P."/>
            <person name="Collins S.B."/>
            <person name="Wespe N."/>
            <person name="Knight-Connoni V."/>
        </authorList>
    </citation>
    <scope>NUCLEOTIDE SEQUENCE [LARGE SCALE GENOMIC DNA]</scope>
    <source>
        <strain evidence="2 3">DSM 23009</strain>
    </source>
</reference>
<feature type="transmembrane region" description="Helical" evidence="1">
    <location>
        <begin position="39"/>
        <end position="59"/>
    </location>
</feature>
<dbReference type="EMBL" id="JAFHKR010000039">
    <property type="protein sequence ID" value="MBN3556105.1"/>
    <property type="molecule type" value="Genomic_DNA"/>
</dbReference>
<dbReference type="RefSeq" id="WP_205726833.1">
    <property type="nucleotide sequence ID" value="NZ_JAFHKR010000039.1"/>
</dbReference>
<accession>A0ABS2ZVP4</accession>
<keyword evidence="1" id="KW-0812">Transmembrane</keyword>
<dbReference type="InterPro" id="IPR016977">
    <property type="entry name" value="ComGF"/>
</dbReference>
<protein>
    <submittedName>
        <fullName evidence="2">ComGF family competence protein</fullName>
    </submittedName>
</protein>
<evidence type="ECO:0000256" key="1">
    <source>
        <dbReference type="SAM" id="Phobius"/>
    </source>
</evidence>
<evidence type="ECO:0000313" key="3">
    <source>
        <dbReference type="Proteomes" id="UP001296923"/>
    </source>
</evidence>